<dbReference type="InterPro" id="IPR008254">
    <property type="entry name" value="Flavodoxin/NO_synth"/>
</dbReference>
<dbReference type="Proteomes" id="UP000446768">
    <property type="component" value="Unassembled WGS sequence"/>
</dbReference>
<dbReference type="EC" id="1.6.2.4" evidence="4"/>
<dbReference type="InterPro" id="IPR029039">
    <property type="entry name" value="Flavoprotein-like_sf"/>
</dbReference>
<evidence type="ECO:0000259" key="5">
    <source>
        <dbReference type="PROSITE" id="PS50902"/>
    </source>
</evidence>
<dbReference type="SUPFAM" id="SSF63380">
    <property type="entry name" value="Riboflavin synthase domain-like"/>
    <property type="match status" value="1"/>
</dbReference>
<keyword evidence="1" id="KW-0285">Flavoprotein</keyword>
<dbReference type="PROSITE" id="PS51384">
    <property type="entry name" value="FAD_FR"/>
    <property type="match status" value="1"/>
</dbReference>
<dbReference type="GO" id="GO:0003958">
    <property type="term" value="F:NADPH-hemoprotein reductase activity"/>
    <property type="evidence" value="ECO:0007669"/>
    <property type="project" value="UniProtKB-EC"/>
</dbReference>
<dbReference type="Pfam" id="PF00258">
    <property type="entry name" value="Flavodoxin_1"/>
    <property type="match status" value="1"/>
</dbReference>
<dbReference type="SUPFAM" id="SSF52218">
    <property type="entry name" value="Flavoproteins"/>
    <property type="match status" value="1"/>
</dbReference>
<dbReference type="PANTHER" id="PTHR19384">
    <property type="entry name" value="NITRIC OXIDE SYNTHASE-RELATED"/>
    <property type="match status" value="1"/>
</dbReference>
<dbReference type="PRINTS" id="PR00371">
    <property type="entry name" value="FPNCR"/>
</dbReference>
<organism evidence="7 8">
    <name type="scientific">Pseudoduganella rivuli</name>
    <dbReference type="NCBI Taxonomy" id="2666085"/>
    <lineage>
        <taxon>Bacteria</taxon>
        <taxon>Pseudomonadati</taxon>
        <taxon>Pseudomonadota</taxon>
        <taxon>Betaproteobacteria</taxon>
        <taxon>Burkholderiales</taxon>
        <taxon>Oxalobacteraceae</taxon>
        <taxon>Telluria group</taxon>
        <taxon>Pseudoduganella</taxon>
    </lineage>
</organism>
<dbReference type="PANTHER" id="PTHR19384:SF17">
    <property type="entry name" value="NADPH--CYTOCHROME P450 REDUCTASE"/>
    <property type="match status" value="1"/>
</dbReference>
<feature type="domain" description="Flavodoxin-like" evidence="5">
    <location>
        <begin position="52"/>
        <end position="189"/>
    </location>
</feature>
<dbReference type="GO" id="GO:0050660">
    <property type="term" value="F:flavin adenine dinucleotide binding"/>
    <property type="evidence" value="ECO:0007669"/>
    <property type="project" value="TreeGrafter"/>
</dbReference>
<dbReference type="InterPro" id="IPR001094">
    <property type="entry name" value="Flavdoxin-like"/>
</dbReference>
<keyword evidence="3" id="KW-0249">Electron transport</keyword>
<evidence type="ECO:0000259" key="6">
    <source>
        <dbReference type="PROSITE" id="PS51384"/>
    </source>
</evidence>
<evidence type="ECO:0000256" key="2">
    <source>
        <dbReference type="ARBA" id="ARBA00022643"/>
    </source>
</evidence>
<dbReference type="InterPro" id="IPR017927">
    <property type="entry name" value="FAD-bd_FR_type"/>
</dbReference>
<reference evidence="7 8" key="1">
    <citation type="submission" date="2019-11" db="EMBL/GenBank/DDBJ databases">
        <title>Novel species isolated from a subtropical stream in China.</title>
        <authorList>
            <person name="Lu H."/>
        </authorList>
    </citation>
    <scope>NUCLEOTIDE SEQUENCE [LARGE SCALE GENOMIC DNA]</scope>
    <source>
        <strain evidence="7 8">FT92W</strain>
    </source>
</reference>
<keyword evidence="2" id="KW-0288">FMN</keyword>
<accession>A0A7X2IUU9</accession>
<evidence type="ECO:0000256" key="1">
    <source>
        <dbReference type="ARBA" id="ARBA00022630"/>
    </source>
</evidence>
<dbReference type="RefSeq" id="WP_154382171.1">
    <property type="nucleotide sequence ID" value="NZ_WKJJ01000035.1"/>
</dbReference>
<proteinExistence type="predicted"/>
<name>A0A7X2IUU9_9BURK</name>
<dbReference type="PRINTS" id="PR00369">
    <property type="entry name" value="FLAVODOXIN"/>
</dbReference>
<evidence type="ECO:0000313" key="8">
    <source>
        <dbReference type="Proteomes" id="UP000446768"/>
    </source>
</evidence>
<dbReference type="Pfam" id="PF00175">
    <property type="entry name" value="NAD_binding_1"/>
    <property type="match status" value="1"/>
</dbReference>
<dbReference type="InterPro" id="IPR039261">
    <property type="entry name" value="FNR_nucleotide-bd"/>
</dbReference>
<comment type="caution">
    <text evidence="7">The sequence shown here is derived from an EMBL/GenBank/DDBJ whole genome shotgun (WGS) entry which is preliminary data.</text>
</comment>
<dbReference type="AlphaFoldDB" id="A0A7X2IUU9"/>
<dbReference type="GO" id="GO:0005829">
    <property type="term" value="C:cytosol"/>
    <property type="evidence" value="ECO:0007669"/>
    <property type="project" value="TreeGrafter"/>
</dbReference>
<dbReference type="GO" id="GO:0010181">
    <property type="term" value="F:FMN binding"/>
    <property type="evidence" value="ECO:0007669"/>
    <property type="project" value="InterPro"/>
</dbReference>
<dbReference type="InterPro" id="IPR001433">
    <property type="entry name" value="OxRdtase_FAD/NAD-bd"/>
</dbReference>
<evidence type="ECO:0000313" key="7">
    <source>
        <dbReference type="EMBL" id="MRV76555.1"/>
    </source>
</evidence>
<feature type="domain" description="FAD-binding FR-type" evidence="6">
    <location>
        <begin position="203"/>
        <end position="315"/>
    </location>
</feature>
<keyword evidence="3" id="KW-0813">Transport</keyword>
<gene>
    <name evidence="7" type="ORF">GJ700_33070</name>
</gene>
<dbReference type="CDD" id="cd06200">
    <property type="entry name" value="SiR_like1"/>
    <property type="match status" value="1"/>
</dbReference>
<dbReference type="PROSITE" id="PS50902">
    <property type="entry name" value="FLAVODOXIN_LIKE"/>
    <property type="match status" value="1"/>
</dbReference>
<evidence type="ECO:0000256" key="3">
    <source>
        <dbReference type="ARBA" id="ARBA00022982"/>
    </source>
</evidence>
<dbReference type="Gene3D" id="3.40.50.360">
    <property type="match status" value="1"/>
</dbReference>
<evidence type="ECO:0000256" key="4">
    <source>
        <dbReference type="ARBA" id="ARBA00023797"/>
    </source>
</evidence>
<sequence>MILTLDTTRLALAAACLISYGLVCAPPLLDWRRRTAREAAGRAAVQAAGPGWIVAHASQTGNAEQLAAQTAETLRLAGLPVRLCSLSALSADELQQAERILFIVSTYGEGDAPDAAAAFVGRIMTGTMPLPQLHYALLALGDSSYGQYCGFGRALDTWLQQQGARPLVERIEADRLADSAIAAWRHALSHLAGTTDAPDWSAPAFGAWRLAERHWLNEGSSGAPIYHIELEPEDGVLPDWQSGDLVQVVAPAEPDKPREYSIASIPSDGRVHLLVRLHLHGERGAGVASGWLCREAPVGATLQMRVRQHRHFRLDGNEHRPLILIGNGSGIAGLRGHLRARALAGHGRNWLLFGERHAQHDYHYRHEWDALRAAGQLQQLDVAWSRDAGGQGCCVRYVQDILPAQAAALRDWVAQGAAIYVCGSLQGMAAGVDRALSDILGRDKLDDLITENRYKRDVY</sequence>
<dbReference type="InterPro" id="IPR017938">
    <property type="entry name" value="Riboflavin_synthase-like_b-brl"/>
</dbReference>
<dbReference type="EMBL" id="WKJJ01000035">
    <property type="protein sequence ID" value="MRV76555.1"/>
    <property type="molecule type" value="Genomic_DNA"/>
</dbReference>
<dbReference type="SUPFAM" id="SSF52343">
    <property type="entry name" value="Ferredoxin reductase-like, C-terminal NADP-linked domain"/>
    <property type="match status" value="1"/>
</dbReference>
<dbReference type="Gene3D" id="2.40.30.10">
    <property type="entry name" value="Translation factors"/>
    <property type="match status" value="1"/>
</dbReference>
<dbReference type="InterPro" id="IPR001709">
    <property type="entry name" value="Flavoprot_Pyr_Nucl_cyt_Rdtase"/>
</dbReference>
<protein>
    <recommendedName>
        <fullName evidence="4">NADPH--hemoprotein reductase</fullName>
        <ecNumber evidence="4">1.6.2.4</ecNumber>
    </recommendedName>
</protein>
<keyword evidence="8" id="KW-1185">Reference proteome</keyword>
<dbReference type="Gene3D" id="3.40.50.80">
    <property type="entry name" value="Nucleotide-binding domain of ferredoxin-NADP reductase (FNR) module"/>
    <property type="match status" value="1"/>
</dbReference>